<dbReference type="GO" id="GO:0005634">
    <property type="term" value="C:nucleus"/>
    <property type="evidence" value="ECO:0007669"/>
    <property type="project" value="UniProtKB-SubCell"/>
</dbReference>
<evidence type="ECO:0000313" key="9">
    <source>
        <dbReference type="Proteomes" id="UP000603453"/>
    </source>
</evidence>
<dbReference type="Gene3D" id="4.10.240.10">
    <property type="entry name" value="Zn(2)-C6 fungal-type DNA-binding domain"/>
    <property type="match status" value="1"/>
</dbReference>
<evidence type="ECO:0000313" key="8">
    <source>
        <dbReference type="EMBL" id="KAG2198331.1"/>
    </source>
</evidence>
<keyword evidence="4" id="KW-0804">Transcription</keyword>
<sequence>MKDRIVPCAECRKSRRKCVPTHSHKCVRCERFEKECTPESSSDQDDEEDIVDDLQKQVKELESAVQNMEIQLRTSCRRRNTNKLQNVMHQWKVQLENGTFRIETGIQNITDLMSFQANRVSYLSPFSENQIMIQFSRNSTRQLLIPFTLRLLVQNSKKPWNENASFDLPNNWNLDTVVMTIGQLVEIYFNCHYSYTPLLHKTSFMETFNQLEHPENDLLSLSICANVCASPCDHIPCLPSERRMLGDYFHNKAKSIILDQFDLPEKRLENVMSINLLTKYMHMTLKYNESRKLIGLAYQICVDLYHDNSEKDELYQMLYSRHITMTSYVNRFMNYISSNVGHDVLFCLPEWKFMSDESDEIQKFVKAQNWVLQLYNHTFVKEFLESINKIQSGYESTLSLESLIRLEGVLLEWGSHAPEVFKLCTDMNDTDALLEIIDNTTDCVMLISFIHYQSFIVSVYSSLLHPITLGDNDQLLSIVQQRSLEKSLTAGHVLIHAVSRISAIAEGTSLCYYKLAACDFMFHAINTLLVLSLSANVHVSRESRQMLKACLEEVVKQKFMQEQFLPRNGRITNTIDFEDESSFNLENYDAYALPWFAMVYDVSYHIASLDKHL</sequence>
<dbReference type="GO" id="GO:0000981">
    <property type="term" value="F:DNA-binding transcription factor activity, RNA polymerase II-specific"/>
    <property type="evidence" value="ECO:0007669"/>
    <property type="project" value="InterPro"/>
</dbReference>
<dbReference type="Proteomes" id="UP000603453">
    <property type="component" value="Unassembled WGS sequence"/>
</dbReference>
<dbReference type="PROSITE" id="PS00463">
    <property type="entry name" value="ZN2_CY6_FUNGAL_1"/>
    <property type="match status" value="1"/>
</dbReference>
<name>A0A8H7QVG2_9FUNG</name>
<feature type="coiled-coil region" evidence="6">
    <location>
        <begin position="44"/>
        <end position="78"/>
    </location>
</feature>
<organism evidence="8 9">
    <name type="scientific">Mucor saturninus</name>
    <dbReference type="NCBI Taxonomy" id="64648"/>
    <lineage>
        <taxon>Eukaryota</taxon>
        <taxon>Fungi</taxon>
        <taxon>Fungi incertae sedis</taxon>
        <taxon>Mucoromycota</taxon>
        <taxon>Mucoromycotina</taxon>
        <taxon>Mucoromycetes</taxon>
        <taxon>Mucorales</taxon>
        <taxon>Mucorineae</taxon>
        <taxon>Mucoraceae</taxon>
        <taxon>Mucor</taxon>
    </lineage>
</organism>
<evidence type="ECO:0000256" key="5">
    <source>
        <dbReference type="ARBA" id="ARBA00023242"/>
    </source>
</evidence>
<keyword evidence="2" id="KW-0479">Metal-binding</keyword>
<comment type="subcellular location">
    <subcellularLocation>
        <location evidence="1">Nucleus</location>
    </subcellularLocation>
</comment>
<evidence type="ECO:0000256" key="1">
    <source>
        <dbReference type="ARBA" id="ARBA00004123"/>
    </source>
</evidence>
<dbReference type="Pfam" id="PF04082">
    <property type="entry name" value="Fungal_trans"/>
    <property type="match status" value="1"/>
</dbReference>
<keyword evidence="5" id="KW-0539">Nucleus</keyword>
<dbReference type="AlphaFoldDB" id="A0A8H7QVG2"/>
<gene>
    <name evidence="8" type="ORF">INT47_003044</name>
</gene>
<evidence type="ECO:0000256" key="2">
    <source>
        <dbReference type="ARBA" id="ARBA00022723"/>
    </source>
</evidence>
<dbReference type="EMBL" id="JAEPRD010000113">
    <property type="protein sequence ID" value="KAG2198331.1"/>
    <property type="molecule type" value="Genomic_DNA"/>
</dbReference>
<dbReference type="GO" id="GO:0003677">
    <property type="term" value="F:DNA binding"/>
    <property type="evidence" value="ECO:0007669"/>
    <property type="project" value="InterPro"/>
</dbReference>
<dbReference type="InterPro" id="IPR007219">
    <property type="entry name" value="XnlR_reg_dom"/>
</dbReference>
<dbReference type="PANTHER" id="PTHR47338">
    <property type="entry name" value="ZN(II)2CYS6 TRANSCRIPTION FACTOR (EUROFUNG)-RELATED"/>
    <property type="match status" value="1"/>
</dbReference>
<dbReference type="SUPFAM" id="SSF57701">
    <property type="entry name" value="Zn2/Cys6 DNA-binding domain"/>
    <property type="match status" value="1"/>
</dbReference>
<protein>
    <recommendedName>
        <fullName evidence="7">Zn(2)-C6 fungal-type domain-containing protein</fullName>
    </recommendedName>
</protein>
<dbReference type="GO" id="GO:0006351">
    <property type="term" value="P:DNA-templated transcription"/>
    <property type="evidence" value="ECO:0007669"/>
    <property type="project" value="InterPro"/>
</dbReference>
<proteinExistence type="predicted"/>
<dbReference type="CDD" id="cd00067">
    <property type="entry name" value="GAL4"/>
    <property type="match status" value="1"/>
</dbReference>
<dbReference type="InterPro" id="IPR001138">
    <property type="entry name" value="Zn2Cys6_DnaBD"/>
</dbReference>
<dbReference type="InterPro" id="IPR036864">
    <property type="entry name" value="Zn2-C6_fun-type_DNA-bd_sf"/>
</dbReference>
<reference evidence="8" key="1">
    <citation type="submission" date="2020-12" db="EMBL/GenBank/DDBJ databases">
        <title>Metabolic potential, ecology and presence of endohyphal bacteria is reflected in genomic diversity of Mucoromycotina.</title>
        <authorList>
            <person name="Muszewska A."/>
            <person name="Okrasinska A."/>
            <person name="Steczkiewicz K."/>
            <person name="Drgas O."/>
            <person name="Orlowska M."/>
            <person name="Perlinska-Lenart U."/>
            <person name="Aleksandrzak-Piekarczyk T."/>
            <person name="Szatraj K."/>
            <person name="Zielenkiewicz U."/>
            <person name="Pilsyk S."/>
            <person name="Malc E."/>
            <person name="Mieczkowski P."/>
            <person name="Kruszewska J.S."/>
            <person name="Biernat P."/>
            <person name="Pawlowska J."/>
        </authorList>
    </citation>
    <scope>NUCLEOTIDE SEQUENCE</scope>
    <source>
        <strain evidence="8">WA0000017839</strain>
    </source>
</reference>
<keyword evidence="9" id="KW-1185">Reference proteome</keyword>
<keyword evidence="3" id="KW-0805">Transcription regulation</keyword>
<dbReference type="CDD" id="cd12148">
    <property type="entry name" value="fungal_TF_MHR"/>
    <property type="match status" value="1"/>
</dbReference>
<dbReference type="PANTHER" id="PTHR47338:SF5">
    <property type="entry name" value="ZN(II)2CYS6 TRANSCRIPTION FACTOR (EUROFUNG)"/>
    <property type="match status" value="1"/>
</dbReference>
<feature type="domain" description="Zn(2)-C6 fungal-type" evidence="7">
    <location>
        <begin position="7"/>
        <end position="36"/>
    </location>
</feature>
<evidence type="ECO:0000256" key="4">
    <source>
        <dbReference type="ARBA" id="ARBA00023163"/>
    </source>
</evidence>
<comment type="caution">
    <text evidence="8">The sequence shown here is derived from an EMBL/GenBank/DDBJ whole genome shotgun (WGS) entry which is preliminary data.</text>
</comment>
<keyword evidence="6" id="KW-0175">Coiled coil</keyword>
<evidence type="ECO:0000256" key="3">
    <source>
        <dbReference type="ARBA" id="ARBA00023015"/>
    </source>
</evidence>
<evidence type="ECO:0000256" key="6">
    <source>
        <dbReference type="SAM" id="Coils"/>
    </source>
</evidence>
<evidence type="ECO:0000259" key="7">
    <source>
        <dbReference type="PROSITE" id="PS00463"/>
    </source>
</evidence>
<dbReference type="InterPro" id="IPR050815">
    <property type="entry name" value="TF_fung"/>
</dbReference>
<dbReference type="GO" id="GO:0008270">
    <property type="term" value="F:zinc ion binding"/>
    <property type="evidence" value="ECO:0007669"/>
    <property type="project" value="InterPro"/>
</dbReference>
<dbReference type="OrthoDB" id="2290221at2759"/>
<accession>A0A8H7QVG2</accession>